<dbReference type="PANTHER" id="PTHR46795:SF3">
    <property type="entry name" value="ABC TRANSPORTER PERMEASE"/>
    <property type="match status" value="1"/>
</dbReference>
<evidence type="ECO:0000313" key="3">
    <source>
        <dbReference type="Proteomes" id="UP000823886"/>
    </source>
</evidence>
<organism evidence="2 3">
    <name type="scientific">Candidatus Blautia merdavium</name>
    <dbReference type="NCBI Taxonomy" id="2838494"/>
    <lineage>
        <taxon>Bacteria</taxon>
        <taxon>Bacillati</taxon>
        <taxon>Bacillota</taxon>
        <taxon>Clostridia</taxon>
        <taxon>Lachnospirales</taxon>
        <taxon>Lachnospiraceae</taxon>
        <taxon>Blautia</taxon>
    </lineage>
</organism>
<dbReference type="InterPro" id="IPR052536">
    <property type="entry name" value="ABC-4_Integral_Memb_Prot"/>
</dbReference>
<name>A0A9D2TBK8_9FIRM</name>
<gene>
    <name evidence="2" type="ORF">H9753_02630</name>
</gene>
<feature type="transmembrane region" description="Helical" evidence="1">
    <location>
        <begin position="49"/>
        <end position="69"/>
    </location>
</feature>
<comment type="caution">
    <text evidence="2">The sequence shown here is derived from an EMBL/GenBank/DDBJ whole genome shotgun (WGS) entry which is preliminary data.</text>
</comment>
<accession>A0A9D2TBK8</accession>
<keyword evidence="1" id="KW-0812">Transmembrane</keyword>
<reference evidence="2" key="1">
    <citation type="journal article" date="2021" name="PeerJ">
        <title>Extensive microbial diversity within the chicken gut microbiome revealed by metagenomics and culture.</title>
        <authorList>
            <person name="Gilroy R."/>
            <person name="Ravi A."/>
            <person name="Getino M."/>
            <person name="Pursley I."/>
            <person name="Horton D.L."/>
            <person name="Alikhan N.F."/>
            <person name="Baker D."/>
            <person name="Gharbi K."/>
            <person name="Hall N."/>
            <person name="Watson M."/>
            <person name="Adriaenssens E.M."/>
            <person name="Foster-Nyarko E."/>
            <person name="Jarju S."/>
            <person name="Secka A."/>
            <person name="Antonio M."/>
            <person name="Oren A."/>
            <person name="Chaudhuri R.R."/>
            <person name="La Ragione R."/>
            <person name="Hildebrand F."/>
            <person name="Pallen M.J."/>
        </authorList>
    </citation>
    <scope>NUCLEOTIDE SEQUENCE</scope>
    <source>
        <strain evidence="2">ChiBcec2-3848</strain>
    </source>
</reference>
<protein>
    <submittedName>
        <fullName evidence="2">ABC transporter permease</fullName>
    </submittedName>
</protein>
<evidence type="ECO:0000313" key="2">
    <source>
        <dbReference type="EMBL" id="HJC62502.1"/>
    </source>
</evidence>
<dbReference type="AlphaFoldDB" id="A0A9D2TBK8"/>
<dbReference type="Proteomes" id="UP000823886">
    <property type="component" value="Unassembled WGS sequence"/>
</dbReference>
<keyword evidence="1" id="KW-1133">Transmembrane helix</keyword>
<feature type="non-terminal residue" evidence="2">
    <location>
        <position position="1"/>
    </location>
</feature>
<evidence type="ECO:0000256" key="1">
    <source>
        <dbReference type="SAM" id="Phobius"/>
    </source>
</evidence>
<dbReference type="PANTHER" id="PTHR46795">
    <property type="entry name" value="ABC TRANSPORTER PERMEASE-RELATED-RELATED"/>
    <property type="match status" value="1"/>
</dbReference>
<feature type="transmembrane region" description="Helical" evidence="1">
    <location>
        <begin position="81"/>
        <end position="102"/>
    </location>
</feature>
<reference evidence="2" key="2">
    <citation type="submission" date="2021-04" db="EMBL/GenBank/DDBJ databases">
        <authorList>
            <person name="Gilroy R."/>
        </authorList>
    </citation>
    <scope>NUCLEOTIDE SEQUENCE</scope>
    <source>
        <strain evidence="2">ChiBcec2-3848</strain>
    </source>
</reference>
<keyword evidence="1" id="KW-0472">Membrane</keyword>
<sequence length="113" mass="12154">ICFLISGSAVLALKMLSDAADSREKYRVLRKLGCSQKAVFQALSLQNGILFFLPLLLAGIHSVFGIQVCMNMLSIYQPEGLGTALAVTLGLLAVIYGGYFLLAQAGCRKVIKE</sequence>
<dbReference type="EMBL" id="DWVZ01000034">
    <property type="protein sequence ID" value="HJC62502.1"/>
    <property type="molecule type" value="Genomic_DNA"/>
</dbReference>
<proteinExistence type="predicted"/>